<reference evidence="1 2" key="1">
    <citation type="journal article" date="2021" name="Nat. Plants">
        <title>The Taxus genome provides insights into paclitaxel biosynthesis.</title>
        <authorList>
            <person name="Xiong X."/>
            <person name="Gou J."/>
            <person name="Liao Q."/>
            <person name="Li Y."/>
            <person name="Zhou Q."/>
            <person name="Bi G."/>
            <person name="Li C."/>
            <person name="Du R."/>
            <person name="Wang X."/>
            <person name="Sun T."/>
            <person name="Guo L."/>
            <person name="Liang H."/>
            <person name="Lu P."/>
            <person name="Wu Y."/>
            <person name="Zhang Z."/>
            <person name="Ro D.K."/>
            <person name="Shang Y."/>
            <person name="Huang S."/>
            <person name="Yan J."/>
        </authorList>
    </citation>
    <scope>NUCLEOTIDE SEQUENCE [LARGE SCALE GENOMIC DNA]</scope>
    <source>
        <strain evidence="1">Ta-2019</strain>
    </source>
</reference>
<protein>
    <submittedName>
        <fullName evidence="1">Uncharacterized protein</fullName>
    </submittedName>
</protein>
<sequence>TGIRFEDDWEDHISLVDRIRLNKMKKRVMKEVDVVTTLQNIARNVEEYKPKEGLVEGNTVFYFL</sequence>
<feature type="non-terminal residue" evidence="1">
    <location>
        <position position="1"/>
    </location>
</feature>
<gene>
    <name evidence="1" type="ORF">KI387_024145</name>
</gene>
<dbReference type="AlphaFoldDB" id="A0AA38G6B8"/>
<dbReference type="EMBL" id="JAHRHJ020000005">
    <property type="protein sequence ID" value="KAH9315518.1"/>
    <property type="molecule type" value="Genomic_DNA"/>
</dbReference>
<evidence type="ECO:0000313" key="2">
    <source>
        <dbReference type="Proteomes" id="UP000824469"/>
    </source>
</evidence>
<name>A0AA38G6B8_TAXCH</name>
<comment type="caution">
    <text evidence="1">The sequence shown here is derived from an EMBL/GenBank/DDBJ whole genome shotgun (WGS) entry which is preliminary data.</text>
</comment>
<proteinExistence type="predicted"/>
<feature type="non-terminal residue" evidence="1">
    <location>
        <position position="64"/>
    </location>
</feature>
<organism evidence="1 2">
    <name type="scientific">Taxus chinensis</name>
    <name type="common">Chinese yew</name>
    <name type="synonym">Taxus wallichiana var. chinensis</name>
    <dbReference type="NCBI Taxonomy" id="29808"/>
    <lineage>
        <taxon>Eukaryota</taxon>
        <taxon>Viridiplantae</taxon>
        <taxon>Streptophyta</taxon>
        <taxon>Embryophyta</taxon>
        <taxon>Tracheophyta</taxon>
        <taxon>Spermatophyta</taxon>
        <taxon>Pinopsida</taxon>
        <taxon>Pinidae</taxon>
        <taxon>Conifers II</taxon>
        <taxon>Cupressales</taxon>
        <taxon>Taxaceae</taxon>
        <taxon>Taxus</taxon>
    </lineage>
</organism>
<accession>A0AA38G6B8</accession>
<evidence type="ECO:0000313" key="1">
    <source>
        <dbReference type="EMBL" id="KAH9315518.1"/>
    </source>
</evidence>
<dbReference type="Proteomes" id="UP000824469">
    <property type="component" value="Unassembled WGS sequence"/>
</dbReference>
<keyword evidence="2" id="KW-1185">Reference proteome</keyword>